<feature type="compositionally biased region" description="Low complexity" evidence="1">
    <location>
        <begin position="259"/>
        <end position="283"/>
    </location>
</feature>
<evidence type="ECO:0000256" key="1">
    <source>
        <dbReference type="SAM" id="MobiDB-lite"/>
    </source>
</evidence>
<sequence>MFVGAAVTSCSTSKTLVSNGEYDDMYGTSSDAPVAYAPTVSKSSEAYSPEYLTDYNDAYDRMPVETSVDGESVEGTDTYFDENYVSANSLKRAYTPDAGYTSGYAEGYAEGWNDYAWSGSRNLNSWNSFNNPFGGGYGYNSFGYSPFNSGFGSYLGMGSLAYGGFYGINSFGSSRFGMNSFGYSPYGYNSFGYSPWGYSSYGMYSAYGNGYGNSYYGVQPVLASDSRFAGSRSYGPRSSSGRASSLYNDGFVNTRKPVTTANSARRATGTSTTGSRSAIASRANGRTYTSASSRPSSYDAYTRSSARSVSTRSASNSGLSRTATSPRSSANTYSRTATRARSYTPSSSSTGTSRNSSSTPTRTNSTYSSAATSTRSSSPSTGSYSRGSSSSSSSSSRSSSSARPR</sequence>
<dbReference type="KEGG" id="als:DJ013_21055"/>
<accession>A0A2Z4GHV1</accession>
<dbReference type="EMBL" id="CP029480">
    <property type="protein sequence ID" value="AWW00536.1"/>
    <property type="molecule type" value="Genomic_DNA"/>
</dbReference>
<evidence type="ECO:0000313" key="3">
    <source>
        <dbReference type="Proteomes" id="UP000249873"/>
    </source>
</evidence>
<gene>
    <name evidence="2" type="ORF">DJ013_21055</name>
</gene>
<dbReference type="Proteomes" id="UP000249873">
    <property type="component" value="Chromosome"/>
</dbReference>
<organism evidence="2 3">
    <name type="scientific">Arcticibacterium luteifluviistationis</name>
    <dbReference type="NCBI Taxonomy" id="1784714"/>
    <lineage>
        <taxon>Bacteria</taxon>
        <taxon>Pseudomonadati</taxon>
        <taxon>Bacteroidota</taxon>
        <taxon>Cytophagia</taxon>
        <taxon>Cytophagales</taxon>
        <taxon>Leadbetterellaceae</taxon>
        <taxon>Arcticibacterium</taxon>
    </lineage>
</organism>
<dbReference type="OrthoDB" id="954618at2"/>
<feature type="compositionally biased region" description="Low complexity" evidence="1">
    <location>
        <begin position="327"/>
        <end position="405"/>
    </location>
</feature>
<feature type="compositionally biased region" description="Polar residues" evidence="1">
    <location>
        <begin position="284"/>
        <end position="296"/>
    </location>
</feature>
<dbReference type="AlphaFoldDB" id="A0A2Z4GHV1"/>
<name>A0A2Z4GHV1_9BACT</name>
<protein>
    <submittedName>
        <fullName evidence="2">Uncharacterized protein</fullName>
    </submittedName>
</protein>
<keyword evidence="3" id="KW-1185">Reference proteome</keyword>
<evidence type="ECO:0000313" key="2">
    <source>
        <dbReference type="EMBL" id="AWW00536.1"/>
    </source>
</evidence>
<feature type="region of interest" description="Disordered" evidence="1">
    <location>
        <begin position="257"/>
        <end position="405"/>
    </location>
</feature>
<feature type="compositionally biased region" description="Low complexity" evidence="1">
    <location>
        <begin position="302"/>
        <end position="317"/>
    </location>
</feature>
<proteinExistence type="predicted"/>
<reference evidence="2 3" key="1">
    <citation type="submission" date="2018-05" db="EMBL/GenBank/DDBJ databases">
        <title>Complete genome sequence of Arcticibacterium luteifluviistationis SM1504T, a cytophagaceae bacterium isolated from Arctic surface seawater.</title>
        <authorList>
            <person name="Li Y."/>
            <person name="Qin Q.-L."/>
        </authorList>
    </citation>
    <scope>NUCLEOTIDE SEQUENCE [LARGE SCALE GENOMIC DNA]</scope>
    <source>
        <strain evidence="2 3">SM1504</strain>
    </source>
</reference>